<evidence type="ECO:0000256" key="2">
    <source>
        <dbReference type="ARBA" id="ARBA00022730"/>
    </source>
</evidence>
<dbReference type="InterPro" id="IPR027437">
    <property type="entry name" value="Rbsml_uS13_C"/>
</dbReference>
<evidence type="ECO:0000256" key="8">
    <source>
        <dbReference type="RuleBase" id="RU003830"/>
    </source>
</evidence>
<keyword evidence="2 7" id="KW-0699">rRNA-binding</keyword>
<comment type="subunit">
    <text evidence="7">Part of the 30S ribosomal subunit. Forms a loose heterodimer with protein S19. Forms two bridges to the 50S subunit in the 70S ribosome.</text>
</comment>
<dbReference type="GO" id="GO:0003735">
    <property type="term" value="F:structural constituent of ribosome"/>
    <property type="evidence" value="ECO:0007669"/>
    <property type="project" value="InterPro"/>
</dbReference>
<evidence type="ECO:0000256" key="4">
    <source>
        <dbReference type="ARBA" id="ARBA00022980"/>
    </source>
</evidence>
<sequence>MMRLVGVNIPDNKRVEIALTYVYGIGHSLAREILNISKIDLNKRAKNLTPEEINSLKEILEKKYKIEGDLRQSVRQNIARLKEIQCYRGIRHLKRLPVRGQRTKTNSRTVRGNVRKTVSSGKRKTELK</sequence>
<dbReference type="Pfam" id="PF00416">
    <property type="entry name" value="Ribosomal_S13"/>
    <property type="match status" value="1"/>
</dbReference>
<dbReference type="FunFam" id="1.10.8.50:FF:000001">
    <property type="entry name" value="30S ribosomal protein S13"/>
    <property type="match status" value="1"/>
</dbReference>
<dbReference type="GO" id="GO:0015935">
    <property type="term" value="C:small ribosomal subunit"/>
    <property type="evidence" value="ECO:0007669"/>
    <property type="project" value="TreeGrafter"/>
</dbReference>
<dbReference type="InterPro" id="IPR010979">
    <property type="entry name" value="Ribosomal_uS13-like_H2TH"/>
</dbReference>
<dbReference type="PROSITE" id="PS50159">
    <property type="entry name" value="RIBOSOMAL_S13_2"/>
    <property type="match status" value="1"/>
</dbReference>
<accession>A0A2M7B5U5</accession>
<dbReference type="InterPro" id="IPR001892">
    <property type="entry name" value="Ribosomal_uS13"/>
</dbReference>
<evidence type="ECO:0000256" key="6">
    <source>
        <dbReference type="ARBA" id="ARBA00035166"/>
    </source>
</evidence>
<dbReference type="EMBL" id="PEVJ01000030">
    <property type="protein sequence ID" value="PIU98455.1"/>
    <property type="molecule type" value="Genomic_DNA"/>
</dbReference>
<organism evidence="10 11">
    <name type="scientific">Candidatus Wolfebacteria bacterium CG03_land_8_20_14_0_80_40_12</name>
    <dbReference type="NCBI Taxonomy" id="1975069"/>
    <lineage>
        <taxon>Bacteria</taxon>
        <taxon>Candidatus Wolfeibacteriota</taxon>
    </lineage>
</organism>
<feature type="compositionally biased region" description="Polar residues" evidence="9">
    <location>
        <begin position="103"/>
        <end position="120"/>
    </location>
</feature>
<evidence type="ECO:0000256" key="9">
    <source>
        <dbReference type="SAM" id="MobiDB-lite"/>
    </source>
</evidence>
<dbReference type="InterPro" id="IPR019980">
    <property type="entry name" value="Ribosomal_uS13_bac-type"/>
</dbReference>
<dbReference type="SUPFAM" id="SSF46946">
    <property type="entry name" value="S13-like H2TH domain"/>
    <property type="match status" value="1"/>
</dbReference>
<dbReference type="Proteomes" id="UP000228949">
    <property type="component" value="Unassembled WGS sequence"/>
</dbReference>
<dbReference type="PANTHER" id="PTHR10871:SF1">
    <property type="entry name" value="SMALL RIBOSOMAL SUBUNIT PROTEIN US13M"/>
    <property type="match status" value="1"/>
</dbReference>
<evidence type="ECO:0000256" key="1">
    <source>
        <dbReference type="ARBA" id="ARBA00008080"/>
    </source>
</evidence>
<protein>
    <recommendedName>
        <fullName evidence="6 7">Small ribosomal subunit protein uS13</fullName>
    </recommendedName>
</protein>
<dbReference type="GO" id="GO:0019843">
    <property type="term" value="F:rRNA binding"/>
    <property type="evidence" value="ECO:0007669"/>
    <property type="project" value="UniProtKB-UniRule"/>
</dbReference>
<dbReference type="PANTHER" id="PTHR10871">
    <property type="entry name" value="30S RIBOSOMAL PROTEIN S13/40S RIBOSOMAL PROTEIN S18"/>
    <property type="match status" value="1"/>
</dbReference>
<dbReference type="AlphaFoldDB" id="A0A2M7B5U5"/>
<name>A0A2M7B5U5_9BACT</name>
<evidence type="ECO:0000256" key="3">
    <source>
        <dbReference type="ARBA" id="ARBA00022884"/>
    </source>
</evidence>
<evidence type="ECO:0000256" key="7">
    <source>
        <dbReference type="HAMAP-Rule" id="MF_01315"/>
    </source>
</evidence>
<feature type="region of interest" description="Disordered" evidence="9">
    <location>
        <begin position="97"/>
        <end position="128"/>
    </location>
</feature>
<dbReference type="GO" id="GO:0005829">
    <property type="term" value="C:cytosol"/>
    <property type="evidence" value="ECO:0007669"/>
    <property type="project" value="TreeGrafter"/>
</dbReference>
<keyword evidence="4 7" id="KW-0689">Ribosomal protein</keyword>
<evidence type="ECO:0000313" key="10">
    <source>
        <dbReference type="EMBL" id="PIU98455.1"/>
    </source>
</evidence>
<keyword evidence="5 7" id="KW-0687">Ribonucleoprotein</keyword>
<dbReference type="PIRSF" id="PIRSF002134">
    <property type="entry name" value="Ribosomal_S13"/>
    <property type="match status" value="1"/>
</dbReference>
<comment type="function">
    <text evidence="7">Located at the top of the head of the 30S subunit, it contacts several helices of the 16S rRNA. In the 70S ribosome it contacts the 23S rRNA (bridge B1a) and protein L5 of the 50S subunit (bridge B1b), connecting the 2 subunits; these bridges are implicated in subunit movement. Contacts the tRNAs in the A and P-sites.</text>
</comment>
<keyword evidence="7" id="KW-0820">tRNA-binding</keyword>
<dbReference type="GO" id="GO:0006412">
    <property type="term" value="P:translation"/>
    <property type="evidence" value="ECO:0007669"/>
    <property type="project" value="UniProtKB-UniRule"/>
</dbReference>
<dbReference type="Gene3D" id="1.10.8.50">
    <property type="match status" value="1"/>
</dbReference>
<keyword evidence="3 7" id="KW-0694">RNA-binding</keyword>
<proteinExistence type="inferred from homology"/>
<gene>
    <name evidence="7" type="primary">rpsM</name>
    <name evidence="10" type="ORF">COS61_01335</name>
</gene>
<dbReference type="Gene3D" id="4.10.910.10">
    <property type="entry name" value="30s ribosomal protein s13, domain 2"/>
    <property type="match status" value="1"/>
</dbReference>
<dbReference type="GO" id="GO:0000049">
    <property type="term" value="F:tRNA binding"/>
    <property type="evidence" value="ECO:0007669"/>
    <property type="project" value="UniProtKB-UniRule"/>
</dbReference>
<comment type="similarity">
    <text evidence="1 7 8">Belongs to the universal ribosomal protein uS13 family.</text>
</comment>
<comment type="caution">
    <text evidence="10">The sequence shown here is derived from an EMBL/GenBank/DDBJ whole genome shotgun (WGS) entry which is preliminary data.</text>
</comment>
<reference evidence="11" key="1">
    <citation type="submission" date="2017-09" db="EMBL/GenBank/DDBJ databases">
        <title>Depth-based differentiation of microbial function through sediment-hosted aquifers and enrichment of novel symbionts in the deep terrestrial subsurface.</title>
        <authorList>
            <person name="Probst A.J."/>
            <person name="Ladd B."/>
            <person name="Jarett J.K."/>
            <person name="Geller-Mcgrath D.E."/>
            <person name="Sieber C.M.K."/>
            <person name="Emerson J.B."/>
            <person name="Anantharaman K."/>
            <person name="Thomas B.C."/>
            <person name="Malmstrom R."/>
            <person name="Stieglmeier M."/>
            <person name="Klingl A."/>
            <person name="Woyke T."/>
            <person name="Ryan C.M."/>
            <person name="Banfield J.F."/>
        </authorList>
    </citation>
    <scope>NUCLEOTIDE SEQUENCE [LARGE SCALE GENOMIC DNA]</scope>
</reference>
<evidence type="ECO:0000256" key="5">
    <source>
        <dbReference type="ARBA" id="ARBA00023274"/>
    </source>
</evidence>
<evidence type="ECO:0000313" key="11">
    <source>
        <dbReference type="Proteomes" id="UP000228949"/>
    </source>
</evidence>
<dbReference type="HAMAP" id="MF_01315">
    <property type="entry name" value="Ribosomal_uS13"/>
    <property type="match status" value="1"/>
</dbReference>
<dbReference type="NCBIfam" id="TIGR03631">
    <property type="entry name" value="uS13_bact"/>
    <property type="match status" value="1"/>
</dbReference>